<keyword evidence="1 2" id="KW-0694">RNA-binding</keyword>
<dbReference type="Proteomes" id="UP000245340">
    <property type="component" value="Unplaced"/>
</dbReference>
<feature type="compositionally biased region" description="Acidic residues" evidence="3">
    <location>
        <begin position="178"/>
        <end position="196"/>
    </location>
</feature>
<dbReference type="GeneID" id="101369110"/>
<evidence type="ECO:0000313" key="6">
    <source>
        <dbReference type="RefSeq" id="XP_004417286.1"/>
    </source>
</evidence>
<dbReference type="FunFam" id="3.30.70.330:FF:000296">
    <property type="entry name" value="RNA binding motif protein 19"/>
    <property type="match status" value="1"/>
</dbReference>
<dbReference type="GO" id="GO:0003729">
    <property type="term" value="F:mRNA binding"/>
    <property type="evidence" value="ECO:0007669"/>
    <property type="project" value="TreeGrafter"/>
</dbReference>
<evidence type="ECO:0000256" key="3">
    <source>
        <dbReference type="SAM" id="MobiDB-lite"/>
    </source>
</evidence>
<evidence type="ECO:0000256" key="2">
    <source>
        <dbReference type="PROSITE-ProRule" id="PRU00176"/>
    </source>
</evidence>
<dbReference type="CDD" id="cd12564">
    <property type="entry name" value="RRM1_RBM19"/>
    <property type="match status" value="1"/>
</dbReference>
<dbReference type="PANTHER" id="PTHR48025:SF1">
    <property type="entry name" value="RRM DOMAIN-CONTAINING PROTEIN"/>
    <property type="match status" value="1"/>
</dbReference>
<dbReference type="Gene3D" id="3.30.70.330">
    <property type="match status" value="1"/>
</dbReference>
<feature type="non-terminal residue" evidence="6">
    <location>
        <position position="340"/>
    </location>
</feature>
<dbReference type="SMART" id="SM00360">
    <property type="entry name" value="RRM"/>
    <property type="match status" value="1"/>
</dbReference>
<feature type="compositionally biased region" description="Polar residues" evidence="3">
    <location>
        <begin position="92"/>
        <end position="101"/>
    </location>
</feature>
<feature type="region of interest" description="Disordered" evidence="3">
    <location>
        <begin position="84"/>
        <end position="122"/>
    </location>
</feature>
<feature type="region of interest" description="Disordered" evidence="3">
    <location>
        <begin position="151"/>
        <end position="296"/>
    </location>
</feature>
<sequence>MSRLIVKNLPNGMKEERFRQLFASFGTLTDCSLKFTKDGKFRKFGFIGFKSEEEARMALNHFNKSFIDTSRITVEFCKSFGDPTKPRAWSRHAQQISQAKNPSKDKDSVPTEPKKDDRTKKVASELEKLKEDTEFQEFLSVHQKRTQTATWANDALDAEPSKGKSKATSDYLNFDSDSGQESDEEGAGQDPEEEDGLEPRAAVQRELSDMDYLKSKMVKSESPLSSEEEESEDEAVSCGDGSGAEEEAPSPAPAQHDRGRPGAGPEQGASSRSDTPGAARAEPEAPVSTPLPPPAARLHTAAGMMLVSIPWLAPAEGYIFVDFSSEEEVKQALKCNREYM</sequence>
<dbReference type="PROSITE" id="PS50102">
    <property type="entry name" value="RRM"/>
    <property type="match status" value="1"/>
</dbReference>
<protein>
    <submittedName>
        <fullName evidence="6">Probable RNA-binding protein 19</fullName>
    </submittedName>
</protein>
<feature type="compositionally biased region" description="Basic and acidic residues" evidence="3">
    <location>
        <begin position="102"/>
        <end position="122"/>
    </location>
</feature>
<dbReference type="Pfam" id="PF00076">
    <property type="entry name" value="RRM_1"/>
    <property type="match status" value="1"/>
</dbReference>
<dbReference type="InterPro" id="IPR000504">
    <property type="entry name" value="RRM_dom"/>
</dbReference>
<dbReference type="RefSeq" id="XP_004417286.1">
    <property type="nucleotide sequence ID" value="XM_004417229.1"/>
</dbReference>
<organism evidence="5 6">
    <name type="scientific">Odobenus rosmarus divergens</name>
    <name type="common">Pacific walrus</name>
    <dbReference type="NCBI Taxonomy" id="9708"/>
    <lineage>
        <taxon>Eukaryota</taxon>
        <taxon>Metazoa</taxon>
        <taxon>Chordata</taxon>
        <taxon>Craniata</taxon>
        <taxon>Vertebrata</taxon>
        <taxon>Euteleostomi</taxon>
        <taxon>Mammalia</taxon>
        <taxon>Eutheria</taxon>
        <taxon>Laurasiatheria</taxon>
        <taxon>Carnivora</taxon>
        <taxon>Caniformia</taxon>
        <taxon>Pinnipedia</taxon>
        <taxon>Odobenidae</taxon>
        <taxon>Odobenus</taxon>
    </lineage>
</organism>
<keyword evidence="5" id="KW-1185">Reference proteome</keyword>
<dbReference type="KEGG" id="oro:101369110"/>
<feature type="compositionally biased region" description="Acidic residues" evidence="3">
    <location>
        <begin position="226"/>
        <end position="235"/>
    </location>
</feature>
<dbReference type="InterPro" id="IPR034418">
    <property type="entry name" value="RMB19_RRM1"/>
</dbReference>
<dbReference type="SUPFAM" id="SSF54928">
    <property type="entry name" value="RNA-binding domain, RBD"/>
    <property type="match status" value="1"/>
</dbReference>
<evidence type="ECO:0000313" key="5">
    <source>
        <dbReference type="Proteomes" id="UP000245340"/>
    </source>
</evidence>
<evidence type="ECO:0000256" key="1">
    <source>
        <dbReference type="ARBA" id="ARBA00022884"/>
    </source>
</evidence>
<dbReference type="InterPro" id="IPR012677">
    <property type="entry name" value="Nucleotide-bd_a/b_plait_sf"/>
</dbReference>
<proteinExistence type="predicted"/>
<feature type="domain" description="RRM" evidence="4">
    <location>
        <begin position="2"/>
        <end position="79"/>
    </location>
</feature>
<dbReference type="InterPro" id="IPR050502">
    <property type="entry name" value="Euk_RNA-bind_prot"/>
</dbReference>
<feature type="compositionally biased region" description="Polar residues" evidence="3">
    <location>
        <begin position="166"/>
        <end position="177"/>
    </location>
</feature>
<dbReference type="AlphaFoldDB" id="A0A2U3X4Q3"/>
<evidence type="ECO:0000259" key="4">
    <source>
        <dbReference type="PROSITE" id="PS50102"/>
    </source>
</evidence>
<dbReference type="STRING" id="9708.A0A2U3X4Q3"/>
<dbReference type="InParanoid" id="A0A2U3X4Q3"/>
<gene>
    <name evidence="6" type="primary">RBM19</name>
</gene>
<name>A0A2U3X4Q3_ODORO</name>
<reference evidence="6" key="1">
    <citation type="submission" date="2025-08" db="UniProtKB">
        <authorList>
            <consortium name="RefSeq"/>
        </authorList>
    </citation>
    <scope>IDENTIFICATION</scope>
</reference>
<dbReference type="InterPro" id="IPR035979">
    <property type="entry name" value="RBD_domain_sf"/>
</dbReference>
<dbReference type="PANTHER" id="PTHR48025">
    <property type="entry name" value="OS02G0815200 PROTEIN"/>
    <property type="match status" value="1"/>
</dbReference>
<accession>A0A2U3X4Q3</accession>
<dbReference type="CTD" id="9904"/>